<reference evidence="1" key="1">
    <citation type="submission" date="2023-05" db="EMBL/GenBank/DDBJ databases">
        <authorList>
            <consortium name="ELIXIR-Norway"/>
        </authorList>
    </citation>
    <scope>NUCLEOTIDE SEQUENCE</scope>
</reference>
<name>A0ACB0EE83_RANTA</name>
<evidence type="ECO:0000313" key="1">
    <source>
        <dbReference type="EMBL" id="CAI9698779.1"/>
    </source>
</evidence>
<sequence>MMVRIIIRIAGVMLTTTITTIIVTHITITVTATTITAIISRSTIIITITTLTIITTTTISRSTIIITITTVTIITTTTISRSTIIITITTVTIITTTAVSMSTIIITITTVTIITTTAVSRSTIIITITTVTIITTTTITIITTTTISRSTIIITITTVTIFTTTAVSMSTIIITITTVTIITTTTISRSTIIITITTVTIFTTTAVSMSTIIITITTITSTCLCGHHRLRDAQGAASCFHVEKHNLASCEQGLGLVPGGACHPPQVRVGPRLPALHGCVASGLRGLSGRGVTTSPKEVVLRTVPGVTLDSLHCGPARRAAPTCLPRPHGPGLPRAVQRLRTRAPEGRGPTLAVRDKKTEAESGLEPGTSGRQWEAAPPSFYGKHMPSGDPSGHSATWQDEGHGATAIHLSLGVWTLALIGGGEARAVSCVNVYTEGKLDVVRQASPGGRATAGQDSETTTSLSNKTTTSQLHGTYCALRPLRLLTQVPSSAASPALFTLRAWRSAPPQRTGLSPTAWDLEPPTGPAGLRGLGEQRQRVRSNSCGPPVSTGLAPDRRLGQHAPSHALSCSGSPTSLLPQVPGFPGTPQTSGSAPMPPLPTCSQSIQAGLSSVPPMGPALPSPAAALVTRRPGKDAVAGSHLGRCGRASPEHSCQGSGAVLSEAFELRDEPQGPDYGPGLGLCQAPSEASIVMLLWKKIPPTKMSL</sequence>
<proteinExistence type="predicted"/>
<evidence type="ECO:0000313" key="2">
    <source>
        <dbReference type="Proteomes" id="UP001162501"/>
    </source>
</evidence>
<dbReference type="EMBL" id="OX596086">
    <property type="protein sequence ID" value="CAI9698779.1"/>
    <property type="molecule type" value="Genomic_DNA"/>
</dbReference>
<dbReference type="Proteomes" id="UP001162501">
    <property type="component" value="Chromosome 2"/>
</dbReference>
<accession>A0ACB0EE83</accession>
<organism evidence="1 2">
    <name type="scientific">Rangifer tarandus platyrhynchus</name>
    <name type="common">Svalbard reindeer</name>
    <dbReference type="NCBI Taxonomy" id="3082113"/>
    <lineage>
        <taxon>Eukaryota</taxon>
        <taxon>Metazoa</taxon>
        <taxon>Chordata</taxon>
        <taxon>Craniata</taxon>
        <taxon>Vertebrata</taxon>
        <taxon>Euteleostomi</taxon>
        <taxon>Mammalia</taxon>
        <taxon>Eutheria</taxon>
        <taxon>Laurasiatheria</taxon>
        <taxon>Artiodactyla</taxon>
        <taxon>Ruminantia</taxon>
        <taxon>Pecora</taxon>
        <taxon>Cervidae</taxon>
        <taxon>Odocoileinae</taxon>
        <taxon>Rangifer</taxon>
    </lineage>
</organism>
<gene>
    <name evidence="1" type="ORF">MRATA1EN3_LOCUS9992</name>
</gene>
<protein>
    <submittedName>
        <fullName evidence="1">Uncharacterized protein</fullName>
    </submittedName>
</protein>